<organism evidence="2 3">
    <name type="scientific">Lacibacter sediminis</name>
    <dbReference type="NCBI Taxonomy" id="2760713"/>
    <lineage>
        <taxon>Bacteria</taxon>
        <taxon>Pseudomonadati</taxon>
        <taxon>Bacteroidota</taxon>
        <taxon>Chitinophagia</taxon>
        <taxon>Chitinophagales</taxon>
        <taxon>Chitinophagaceae</taxon>
        <taxon>Lacibacter</taxon>
    </lineage>
</organism>
<protein>
    <submittedName>
        <fullName evidence="2">Saccharopine dehydrogenase NADP-binding domain-containing protein</fullName>
    </submittedName>
</protein>
<dbReference type="InterPro" id="IPR036291">
    <property type="entry name" value="NAD(P)-bd_dom_sf"/>
</dbReference>
<feature type="domain" description="Saccharopine dehydrogenase NADP binding" evidence="1">
    <location>
        <begin position="6"/>
        <end position="125"/>
    </location>
</feature>
<dbReference type="Pfam" id="PF03435">
    <property type="entry name" value="Sacchrp_dh_NADP"/>
    <property type="match status" value="1"/>
</dbReference>
<dbReference type="Proteomes" id="UP000515344">
    <property type="component" value="Chromosome"/>
</dbReference>
<dbReference type="RefSeq" id="WP_182805664.1">
    <property type="nucleotide sequence ID" value="NZ_CP060007.1"/>
</dbReference>
<dbReference type="EMBL" id="CP060007">
    <property type="protein sequence ID" value="QNA46065.1"/>
    <property type="molecule type" value="Genomic_DNA"/>
</dbReference>
<dbReference type="PANTHER" id="PTHR43781:SF1">
    <property type="entry name" value="SACCHAROPINE DEHYDROGENASE"/>
    <property type="match status" value="1"/>
</dbReference>
<evidence type="ECO:0000259" key="1">
    <source>
        <dbReference type="Pfam" id="PF03435"/>
    </source>
</evidence>
<keyword evidence="3" id="KW-1185">Reference proteome</keyword>
<name>A0A7G5XKR2_9BACT</name>
<dbReference type="Gene3D" id="3.40.50.720">
    <property type="entry name" value="NAD(P)-binding Rossmann-like Domain"/>
    <property type="match status" value="1"/>
</dbReference>
<evidence type="ECO:0000313" key="3">
    <source>
        <dbReference type="Proteomes" id="UP000515344"/>
    </source>
</evidence>
<dbReference type="SUPFAM" id="SSF51735">
    <property type="entry name" value="NAD(P)-binding Rossmann-fold domains"/>
    <property type="match status" value="1"/>
</dbReference>
<gene>
    <name evidence="2" type="ORF">H4075_07745</name>
</gene>
<reference evidence="3" key="1">
    <citation type="submission" date="2020-08" db="EMBL/GenBank/DDBJ databases">
        <title>Lacibacter sp. S13-6-6 genome sequencing.</title>
        <authorList>
            <person name="Jin L."/>
        </authorList>
    </citation>
    <scope>NUCLEOTIDE SEQUENCE [LARGE SCALE GENOMIC DNA]</scope>
    <source>
        <strain evidence="3">S13-6-6</strain>
    </source>
</reference>
<evidence type="ECO:0000313" key="2">
    <source>
        <dbReference type="EMBL" id="QNA46065.1"/>
    </source>
</evidence>
<sequence>MQKDKVLLYGANGYTGELIARYAKDYNLTPVLAGRNETTIRSLAERLQLTYRIFSLDDANELQQQLLDVQLVIHAAGPFVNTGKQMVEACIATHTHYIDINGDISVFELIKKYDAAAKQANVMLMPGAGFDVIPTDCTALHLKEQLPDATHLQLAFIPKGGQVSHGTATTMASRLGEGGTARENGKLVRKPLGHKGMWLDVNGKHLFVMTLPWGDISTAHHSTGIANMEVYTGMKPTVYRLLKFQFLFNWLLRTKFIRRIIQQKINERPAGPSDEQRANASTTIWGKVWNAKGEEKISVLQCADGYSVTAWGCLLITQKIMNGDFKTGYQTPASCYGKDLILEIPKSKRIS</sequence>
<dbReference type="AlphaFoldDB" id="A0A7G5XKR2"/>
<dbReference type="PANTHER" id="PTHR43781">
    <property type="entry name" value="SACCHAROPINE DEHYDROGENASE"/>
    <property type="match status" value="1"/>
</dbReference>
<accession>A0A7G5XKR2</accession>
<proteinExistence type="predicted"/>
<dbReference type="InterPro" id="IPR005097">
    <property type="entry name" value="Sacchrp_dh_NADP-bd"/>
</dbReference>
<dbReference type="KEGG" id="lacs:H4075_07745"/>